<dbReference type="EMBL" id="JAGTJQ010000016">
    <property type="protein sequence ID" value="KAH7010893.1"/>
    <property type="molecule type" value="Genomic_DNA"/>
</dbReference>
<sequence length="255" mass="29466">STRRDEVKISGLITMTDWMLSRCEQTARGTSRSVLCWFRTLHPEKIYPKPFTLVSAKSSRHKYLRIFQRFIAFIFRAYRLPDFQRHDLLPVRFSSEQQQILRAIWSHEAWSGEQLSRKRSFATYKQAAMLDFERQNARTIQDIDEDEDKSDCIDEDLSDSDFSDGESETGDSVEDASIPRHQASFFGPALGQLLELLFKLAITFCTEDFIDGHPNSTHLVYFSSILGIKSDGQGFRTARLYTPTLSAIIYVQRLL</sequence>
<evidence type="ECO:0000313" key="2">
    <source>
        <dbReference type="EMBL" id="KAH7010893.1"/>
    </source>
</evidence>
<accession>A0A9P9BIC3</accession>
<evidence type="ECO:0000256" key="1">
    <source>
        <dbReference type="SAM" id="MobiDB-lite"/>
    </source>
</evidence>
<name>A0A9P9BIC3_9PEZI</name>
<comment type="caution">
    <text evidence="2">The sequence shown here is derived from an EMBL/GenBank/DDBJ whole genome shotgun (WGS) entry which is preliminary data.</text>
</comment>
<dbReference type="AlphaFoldDB" id="A0A9P9BIC3"/>
<reference evidence="2" key="1">
    <citation type="journal article" date="2021" name="Nat. Commun.">
        <title>Genetic determinants of endophytism in the Arabidopsis root mycobiome.</title>
        <authorList>
            <person name="Mesny F."/>
            <person name="Miyauchi S."/>
            <person name="Thiergart T."/>
            <person name="Pickel B."/>
            <person name="Atanasova L."/>
            <person name="Karlsson M."/>
            <person name="Huettel B."/>
            <person name="Barry K.W."/>
            <person name="Haridas S."/>
            <person name="Chen C."/>
            <person name="Bauer D."/>
            <person name="Andreopoulos W."/>
            <person name="Pangilinan J."/>
            <person name="LaButti K."/>
            <person name="Riley R."/>
            <person name="Lipzen A."/>
            <person name="Clum A."/>
            <person name="Drula E."/>
            <person name="Henrissat B."/>
            <person name="Kohler A."/>
            <person name="Grigoriev I.V."/>
            <person name="Martin F.M."/>
            <person name="Hacquard S."/>
        </authorList>
    </citation>
    <scope>NUCLEOTIDE SEQUENCE</scope>
    <source>
        <strain evidence="2">MPI-CAGE-CH-0230</strain>
    </source>
</reference>
<dbReference type="Proteomes" id="UP000756346">
    <property type="component" value="Unassembled WGS sequence"/>
</dbReference>
<feature type="compositionally biased region" description="Acidic residues" evidence="1">
    <location>
        <begin position="142"/>
        <end position="174"/>
    </location>
</feature>
<feature type="non-terminal residue" evidence="2">
    <location>
        <position position="1"/>
    </location>
</feature>
<gene>
    <name evidence="2" type="ORF">B0I36DRAFT_218326</name>
</gene>
<protein>
    <submittedName>
        <fullName evidence="2">Uncharacterized protein</fullName>
    </submittedName>
</protein>
<feature type="region of interest" description="Disordered" evidence="1">
    <location>
        <begin position="141"/>
        <end position="175"/>
    </location>
</feature>
<dbReference type="GeneID" id="70178544"/>
<feature type="non-terminal residue" evidence="2">
    <location>
        <position position="255"/>
    </location>
</feature>
<proteinExistence type="predicted"/>
<evidence type="ECO:0000313" key="3">
    <source>
        <dbReference type="Proteomes" id="UP000756346"/>
    </source>
</evidence>
<dbReference type="RefSeq" id="XP_046004378.1">
    <property type="nucleotide sequence ID" value="XM_046148998.1"/>
</dbReference>
<dbReference type="OrthoDB" id="4982631at2759"/>
<keyword evidence="3" id="KW-1185">Reference proteome</keyword>
<organism evidence="2 3">
    <name type="scientific">Microdochium trichocladiopsis</name>
    <dbReference type="NCBI Taxonomy" id="1682393"/>
    <lineage>
        <taxon>Eukaryota</taxon>
        <taxon>Fungi</taxon>
        <taxon>Dikarya</taxon>
        <taxon>Ascomycota</taxon>
        <taxon>Pezizomycotina</taxon>
        <taxon>Sordariomycetes</taxon>
        <taxon>Xylariomycetidae</taxon>
        <taxon>Xylariales</taxon>
        <taxon>Microdochiaceae</taxon>
        <taxon>Microdochium</taxon>
    </lineage>
</organism>